<organism evidence="2 3">
    <name type="scientific">Acanthoscelides obtectus</name>
    <name type="common">Bean weevil</name>
    <name type="synonym">Bruchus obtectus</name>
    <dbReference type="NCBI Taxonomy" id="200917"/>
    <lineage>
        <taxon>Eukaryota</taxon>
        <taxon>Metazoa</taxon>
        <taxon>Ecdysozoa</taxon>
        <taxon>Arthropoda</taxon>
        <taxon>Hexapoda</taxon>
        <taxon>Insecta</taxon>
        <taxon>Pterygota</taxon>
        <taxon>Neoptera</taxon>
        <taxon>Endopterygota</taxon>
        <taxon>Coleoptera</taxon>
        <taxon>Polyphaga</taxon>
        <taxon>Cucujiformia</taxon>
        <taxon>Chrysomeloidea</taxon>
        <taxon>Chrysomelidae</taxon>
        <taxon>Bruchinae</taxon>
        <taxon>Bruchini</taxon>
        <taxon>Acanthoscelides</taxon>
    </lineage>
</organism>
<accession>A0A9P0LEH4</accession>
<keyword evidence="3" id="KW-1185">Reference proteome</keyword>
<gene>
    <name evidence="2" type="ORF">ACAOBT_LOCUS21201</name>
</gene>
<comment type="caution">
    <text evidence="2">The sequence shown here is derived from an EMBL/GenBank/DDBJ whole genome shotgun (WGS) entry which is preliminary data.</text>
</comment>
<name>A0A9P0LEH4_ACAOB</name>
<dbReference type="Proteomes" id="UP001152888">
    <property type="component" value="Unassembled WGS sequence"/>
</dbReference>
<dbReference type="Pfam" id="PF23524">
    <property type="entry name" value="MGAT4A_C"/>
    <property type="match status" value="1"/>
</dbReference>
<sequence>MLLNARHENQLLRLGSIRKFDSAGVAQGSLDESIGKIQVLRLNVHSESDNWAILSEIHIQDELAAR</sequence>
<dbReference type="AlphaFoldDB" id="A0A9P0LEH4"/>
<proteinExistence type="predicted"/>
<reference evidence="2" key="1">
    <citation type="submission" date="2022-03" db="EMBL/GenBank/DDBJ databases">
        <authorList>
            <person name="Sayadi A."/>
        </authorList>
    </citation>
    <scope>NUCLEOTIDE SEQUENCE</scope>
</reference>
<dbReference type="OrthoDB" id="2016523at2759"/>
<evidence type="ECO:0000313" key="3">
    <source>
        <dbReference type="Proteomes" id="UP001152888"/>
    </source>
</evidence>
<dbReference type="InterPro" id="IPR056576">
    <property type="entry name" value="MGAT4_A/B/C_C"/>
</dbReference>
<evidence type="ECO:0000313" key="2">
    <source>
        <dbReference type="EMBL" id="CAH1992967.1"/>
    </source>
</evidence>
<evidence type="ECO:0000259" key="1">
    <source>
        <dbReference type="Pfam" id="PF23524"/>
    </source>
</evidence>
<dbReference type="EMBL" id="CAKOFQ010007161">
    <property type="protein sequence ID" value="CAH1992967.1"/>
    <property type="molecule type" value="Genomic_DNA"/>
</dbReference>
<feature type="domain" description="MGAT4 A/B/C C-terminal" evidence="1">
    <location>
        <begin position="16"/>
        <end position="56"/>
    </location>
</feature>
<protein>
    <recommendedName>
        <fullName evidence="1">MGAT4 A/B/C C-terminal domain-containing protein</fullName>
    </recommendedName>
</protein>